<dbReference type="Proteomes" id="UP000799778">
    <property type="component" value="Unassembled WGS sequence"/>
</dbReference>
<feature type="transmembrane region" description="Helical" evidence="1">
    <location>
        <begin position="94"/>
        <end position="112"/>
    </location>
</feature>
<organism evidence="2 3">
    <name type="scientific">Aaosphaeria arxii CBS 175.79</name>
    <dbReference type="NCBI Taxonomy" id="1450172"/>
    <lineage>
        <taxon>Eukaryota</taxon>
        <taxon>Fungi</taxon>
        <taxon>Dikarya</taxon>
        <taxon>Ascomycota</taxon>
        <taxon>Pezizomycotina</taxon>
        <taxon>Dothideomycetes</taxon>
        <taxon>Pleosporomycetidae</taxon>
        <taxon>Pleosporales</taxon>
        <taxon>Pleosporales incertae sedis</taxon>
        <taxon>Aaosphaeria</taxon>
    </lineage>
</organism>
<dbReference type="RefSeq" id="XP_033382966.1">
    <property type="nucleotide sequence ID" value="XM_033522021.1"/>
</dbReference>
<feature type="transmembrane region" description="Helical" evidence="1">
    <location>
        <begin position="26"/>
        <end position="45"/>
    </location>
</feature>
<feature type="transmembrane region" description="Helical" evidence="1">
    <location>
        <begin position="51"/>
        <end position="73"/>
    </location>
</feature>
<evidence type="ECO:0000313" key="2">
    <source>
        <dbReference type="EMBL" id="KAF2014627.1"/>
    </source>
</evidence>
<keyword evidence="1" id="KW-1133">Transmembrane helix</keyword>
<keyword evidence="1" id="KW-0812">Transmembrane</keyword>
<keyword evidence="1" id="KW-0472">Membrane</keyword>
<sequence length="171" mass="19304">MLIASLTEPTNLKMDRRRLADGRRIMAERFAGFFPPLLGILGILGRGASRLFLWKVDGTGVCACAVITGGSYFHLEWYECPRCVTRSWSTEYGVPFTTCAVWVVVSGFHHPGVGAPMWWLKASHPPPLLPPLLFIIHYPLFVMLSILSSTSMEFFEVRLRVTMDWGRAKSR</sequence>
<feature type="transmembrane region" description="Helical" evidence="1">
    <location>
        <begin position="132"/>
        <end position="155"/>
    </location>
</feature>
<dbReference type="EMBL" id="ML978070">
    <property type="protein sequence ID" value="KAF2014627.1"/>
    <property type="molecule type" value="Genomic_DNA"/>
</dbReference>
<proteinExistence type="predicted"/>
<accession>A0A6A5XP59</accession>
<dbReference type="GeneID" id="54279418"/>
<reference evidence="2" key="1">
    <citation type="journal article" date="2020" name="Stud. Mycol.">
        <title>101 Dothideomycetes genomes: a test case for predicting lifestyles and emergence of pathogens.</title>
        <authorList>
            <person name="Haridas S."/>
            <person name="Albert R."/>
            <person name="Binder M."/>
            <person name="Bloem J."/>
            <person name="Labutti K."/>
            <person name="Salamov A."/>
            <person name="Andreopoulos B."/>
            <person name="Baker S."/>
            <person name="Barry K."/>
            <person name="Bills G."/>
            <person name="Bluhm B."/>
            <person name="Cannon C."/>
            <person name="Castanera R."/>
            <person name="Culley D."/>
            <person name="Daum C."/>
            <person name="Ezra D."/>
            <person name="Gonzalez J."/>
            <person name="Henrissat B."/>
            <person name="Kuo A."/>
            <person name="Liang C."/>
            <person name="Lipzen A."/>
            <person name="Lutzoni F."/>
            <person name="Magnuson J."/>
            <person name="Mondo S."/>
            <person name="Nolan M."/>
            <person name="Ohm R."/>
            <person name="Pangilinan J."/>
            <person name="Park H.-J."/>
            <person name="Ramirez L."/>
            <person name="Alfaro M."/>
            <person name="Sun H."/>
            <person name="Tritt A."/>
            <person name="Yoshinaga Y."/>
            <person name="Zwiers L.-H."/>
            <person name="Turgeon B."/>
            <person name="Goodwin S."/>
            <person name="Spatafora J."/>
            <person name="Crous P."/>
            <person name="Grigoriev I."/>
        </authorList>
    </citation>
    <scope>NUCLEOTIDE SEQUENCE</scope>
    <source>
        <strain evidence="2">CBS 175.79</strain>
    </source>
</reference>
<gene>
    <name evidence="2" type="ORF">BU24DRAFT_217788</name>
</gene>
<evidence type="ECO:0000256" key="1">
    <source>
        <dbReference type="SAM" id="Phobius"/>
    </source>
</evidence>
<name>A0A6A5XP59_9PLEO</name>
<protein>
    <submittedName>
        <fullName evidence="2">Uncharacterized protein</fullName>
    </submittedName>
</protein>
<dbReference type="AlphaFoldDB" id="A0A6A5XP59"/>
<evidence type="ECO:0000313" key="3">
    <source>
        <dbReference type="Proteomes" id="UP000799778"/>
    </source>
</evidence>
<keyword evidence="3" id="KW-1185">Reference proteome</keyword>